<evidence type="ECO:0000256" key="1">
    <source>
        <dbReference type="SAM" id="MobiDB-lite"/>
    </source>
</evidence>
<reference evidence="2" key="1">
    <citation type="submission" date="2021-01" db="EMBL/GenBank/DDBJ databases">
        <title>Whole genome shotgun sequence of Actinoplanes capillaceus NBRC 16408.</title>
        <authorList>
            <person name="Komaki H."/>
            <person name="Tamura T."/>
        </authorList>
    </citation>
    <scope>NUCLEOTIDE SEQUENCE [LARGE SCALE GENOMIC DNA]</scope>
    <source>
        <strain evidence="2">NBRC 16408</strain>
    </source>
</reference>
<comment type="caution">
    <text evidence="2">The sequence shown here is derived from an EMBL/GenBank/DDBJ whole genome shotgun (WGS) entry which is preliminary data.</text>
</comment>
<evidence type="ECO:0000313" key="2">
    <source>
        <dbReference type="EMBL" id="GID49171.1"/>
    </source>
</evidence>
<organism evidence="2">
    <name type="scientific">Actinoplanes campanulatus</name>
    <dbReference type="NCBI Taxonomy" id="113559"/>
    <lineage>
        <taxon>Bacteria</taxon>
        <taxon>Bacillati</taxon>
        <taxon>Actinomycetota</taxon>
        <taxon>Actinomycetes</taxon>
        <taxon>Micromonosporales</taxon>
        <taxon>Micromonosporaceae</taxon>
        <taxon>Actinoplanes</taxon>
    </lineage>
</organism>
<evidence type="ECO:0008006" key="3">
    <source>
        <dbReference type="Google" id="ProtNLM"/>
    </source>
</evidence>
<dbReference type="EMBL" id="BOMF01000122">
    <property type="protein sequence ID" value="GID49171.1"/>
    <property type="molecule type" value="Genomic_DNA"/>
</dbReference>
<proteinExistence type="predicted"/>
<accession>A0ABQ3WSA7</accession>
<protein>
    <recommendedName>
        <fullName evidence="3">Secreted protein</fullName>
    </recommendedName>
</protein>
<name>A0ABQ3WSA7_9ACTN</name>
<gene>
    <name evidence="2" type="ORF">Aca07nite_64460</name>
</gene>
<sequence>MSHHRQPDMRTRILRWLLTVLTLAGIGVLQAGHCPTGTAPAAVSTIGAVAVPTAAAEARPGSHHQSLDSGRPQDSDTAADNCHLEPAPATAATVTGAAVHPPARIGTVPVGVPAAAGKPRLPTAATLTEIGVSRK</sequence>
<feature type="region of interest" description="Disordered" evidence="1">
    <location>
        <begin position="53"/>
        <end position="82"/>
    </location>
</feature>